<keyword evidence="1" id="KW-1133">Transmembrane helix</keyword>
<dbReference type="EMBL" id="BMVF01000008">
    <property type="protein sequence ID" value="GHD90086.1"/>
    <property type="molecule type" value="Genomic_DNA"/>
</dbReference>
<feature type="transmembrane region" description="Helical" evidence="1">
    <location>
        <begin position="34"/>
        <end position="59"/>
    </location>
</feature>
<sequence length="67" mass="6956">MSQEPEFVSYAKGCMSCLVLLIILVVIGELAVQSIGVGGVVTFIVAGVAILGVALYRWLSASAKEGQ</sequence>
<comment type="caution">
    <text evidence="2">The sequence shown here is derived from an EMBL/GenBank/DDBJ whole genome shotgun (WGS) entry which is preliminary data.</text>
</comment>
<organism evidence="2 3">
    <name type="scientific">Streptomyces naganishii JCM 4654</name>
    <dbReference type="NCBI Taxonomy" id="1306179"/>
    <lineage>
        <taxon>Bacteria</taxon>
        <taxon>Bacillati</taxon>
        <taxon>Actinomycetota</taxon>
        <taxon>Actinomycetes</taxon>
        <taxon>Kitasatosporales</taxon>
        <taxon>Streptomycetaceae</taxon>
        <taxon>Streptomyces</taxon>
    </lineage>
</organism>
<keyword evidence="3" id="KW-1185">Reference proteome</keyword>
<evidence type="ECO:0000313" key="2">
    <source>
        <dbReference type="EMBL" id="GHD90086.1"/>
    </source>
</evidence>
<protein>
    <submittedName>
        <fullName evidence="2">Uncharacterized protein</fullName>
    </submittedName>
</protein>
<feature type="transmembrane region" description="Helical" evidence="1">
    <location>
        <begin position="7"/>
        <end position="28"/>
    </location>
</feature>
<evidence type="ECO:0000256" key="1">
    <source>
        <dbReference type="SAM" id="Phobius"/>
    </source>
</evidence>
<dbReference type="AlphaFoldDB" id="A0A918Y4W9"/>
<dbReference type="RefSeq" id="WP_190178631.1">
    <property type="nucleotide sequence ID" value="NZ_BMVF01000008.1"/>
</dbReference>
<name>A0A918Y4W9_9ACTN</name>
<evidence type="ECO:0000313" key="3">
    <source>
        <dbReference type="Proteomes" id="UP000608955"/>
    </source>
</evidence>
<reference evidence="2" key="2">
    <citation type="submission" date="2020-09" db="EMBL/GenBank/DDBJ databases">
        <authorList>
            <person name="Sun Q."/>
            <person name="Ohkuma M."/>
        </authorList>
    </citation>
    <scope>NUCLEOTIDE SEQUENCE</scope>
    <source>
        <strain evidence="2">JCM 4654</strain>
    </source>
</reference>
<accession>A0A918Y4W9</accession>
<keyword evidence="1" id="KW-0472">Membrane</keyword>
<gene>
    <name evidence="2" type="ORF">GCM10010508_33400</name>
</gene>
<keyword evidence="1" id="KW-0812">Transmembrane</keyword>
<dbReference type="Proteomes" id="UP000608955">
    <property type="component" value="Unassembled WGS sequence"/>
</dbReference>
<proteinExistence type="predicted"/>
<reference evidence="2" key="1">
    <citation type="journal article" date="2014" name="Int. J. Syst. Evol. Microbiol.">
        <title>Complete genome sequence of Corynebacterium casei LMG S-19264T (=DSM 44701T), isolated from a smear-ripened cheese.</title>
        <authorList>
            <consortium name="US DOE Joint Genome Institute (JGI-PGF)"/>
            <person name="Walter F."/>
            <person name="Albersmeier A."/>
            <person name="Kalinowski J."/>
            <person name="Ruckert C."/>
        </authorList>
    </citation>
    <scope>NUCLEOTIDE SEQUENCE</scope>
    <source>
        <strain evidence="2">JCM 4654</strain>
    </source>
</reference>